<keyword evidence="10 16" id="KW-0479">Metal-binding</keyword>
<keyword evidence="8 16" id="KW-0328">Glycosyltransferase</keyword>
<dbReference type="GO" id="GO:0000287">
    <property type="term" value="F:magnesium ion binding"/>
    <property type="evidence" value="ECO:0007669"/>
    <property type="project" value="TreeGrafter"/>
</dbReference>
<dbReference type="InterPro" id="IPR005904">
    <property type="entry name" value="Hxn_phspho_trans"/>
</dbReference>
<dbReference type="HOGENOM" id="CLU_073615_0_0_9"/>
<dbReference type="GO" id="GO:0032264">
    <property type="term" value="P:IMP salvage"/>
    <property type="evidence" value="ECO:0007669"/>
    <property type="project" value="UniProtKB-UniPathway"/>
</dbReference>
<protein>
    <recommendedName>
        <fullName evidence="16">Hypoxanthine phosphoribosyltransferase</fullName>
        <ecNumber evidence="16">2.4.2.8</ecNumber>
    </recommendedName>
</protein>
<dbReference type="GO" id="GO:0052657">
    <property type="term" value="F:guanine phosphoribosyltransferase activity"/>
    <property type="evidence" value="ECO:0007669"/>
    <property type="project" value="RHEA"/>
</dbReference>
<evidence type="ECO:0000256" key="11">
    <source>
        <dbReference type="ARBA" id="ARBA00022726"/>
    </source>
</evidence>
<evidence type="ECO:0000256" key="3">
    <source>
        <dbReference type="ARBA" id="ARBA00004496"/>
    </source>
</evidence>
<evidence type="ECO:0000256" key="2">
    <source>
        <dbReference type="ARBA" id="ARBA00002049"/>
    </source>
</evidence>
<accession>A0A0A1GRN5</accession>
<comment type="subcellular location">
    <subcellularLocation>
        <location evidence="3 16">Cytoplasm</location>
    </subcellularLocation>
</comment>
<evidence type="ECO:0000256" key="5">
    <source>
        <dbReference type="ARBA" id="ARBA00004676"/>
    </source>
</evidence>
<dbReference type="KEGG" id="lho:LOOC260_104080"/>
<dbReference type="GO" id="GO:0005829">
    <property type="term" value="C:cytosol"/>
    <property type="evidence" value="ECO:0007669"/>
    <property type="project" value="TreeGrafter"/>
</dbReference>
<dbReference type="Gene3D" id="3.40.50.2020">
    <property type="match status" value="1"/>
</dbReference>
<evidence type="ECO:0000256" key="12">
    <source>
        <dbReference type="ARBA" id="ARBA00022741"/>
    </source>
</evidence>
<evidence type="ECO:0000256" key="9">
    <source>
        <dbReference type="ARBA" id="ARBA00022679"/>
    </source>
</evidence>
<comment type="pathway">
    <text evidence="4 16">Purine metabolism; IMP biosynthesis via salvage pathway; IMP from hypoxanthine: step 1/1.</text>
</comment>
<gene>
    <name evidence="18" type="ORF">LOOC260_104080</name>
</gene>
<evidence type="ECO:0000256" key="16">
    <source>
        <dbReference type="RuleBase" id="RU364099"/>
    </source>
</evidence>
<feature type="domain" description="Phosphoribosyltransferase" evidence="17">
    <location>
        <begin position="15"/>
        <end position="160"/>
    </location>
</feature>
<evidence type="ECO:0000256" key="15">
    <source>
        <dbReference type="ARBA" id="ARBA00049402"/>
    </source>
</evidence>
<dbReference type="AlphaFoldDB" id="A0A0A1GRN5"/>
<dbReference type="PANTHER" id="PTHR43340:SF1">
    <property type="entry name" value="HYPOXANTHINE PHOSPHORIBOSYLTRANSFERASE"/>
    <property type="match status" value="1"/>
</dbReference>
<dbReference type="EMBL" id="AP014680">
    <property type="protein sequence ID" value="BAP84982.1"/>
    <property type="molecule type" value="Genomic_DNA"/>
</dbReference>
<proteinExistence type="inferred from homology"/>
<evidence type="ECO:0000259" key="17">
    <source>
        <dbReference type="Pfam" id="PF00156"/>
    </source>
</evidence>
<dbReference type="GO" id="GO:0000166">
    <property type="term" value="F:nucleotide binding"/>
    <property type="evidence" value="ECO:0007669"/>
    <property type="project" value="UniProtKB-KW"/>
</dbReference>
<comment type="similarity">
    <text evidence="6 16">Belongs to the purine/pyrimidine phosphoribosyltransferase family.</text>
</comment>
<dbReference type="UniPathway" id="UPA00591">
    <property type="reaction ID" value="UER00648"/>
</dbReference>
<evidence type="ECO:0000313" key="19">
    <source>
        <dbReference type="Proteomes" id="UP000031620"/>
    </source>
</evidence>
<evidence type="ECO:0000256" key="8">
    <source>
        <dbReference type="ARBA" id="ARBA00022676"/>
    </source>
</evidence>
<dbReference type="GO" id="GO:0004422">
    <property type="term" value="F:hypoxanthine phosphoribosyltransferase activity"/>
    <property type="evidence" value="ECO:0007669"/>
    <property type="project" value="InterPro"/>
</dbReference>
<dbReference type="GO" id="GO:0006166">
    <property type="term" value="P:purine ribonucleoside salvage"/>
    <property type="evidence" value="ECO:0007669"/>
    <property type="project" value="UniProtKB-KW"/>
</dbReference>
<dbReference type="UniPathway" id="UPA00909">
    <property type="reaction ID" value="UER00887"/>
</dbReference>
<comment type="cofactor">
    <cofactor evidence="1 16">
        <name>Mg(2+)</name>
        <dbReference type="ChEBI" id="CHEBI:18420"/>
    </cofactor>
</comment>
<dbReference type="GO" id="GO:0032263">
    <property type="term" value="P:GMP salvage"/>
    <property type="evidence" value="ECO:0007669"/>
    <property type="project" value="UniProtKB-UniPathway"/>
</dbReference>
<keyword evidence="7 16" id="KW-0963">Cytoplasm</keyword>
<comment type="pathway">
    <text evidence="5">Purine metabolism; GMP biosynthesis via salvage pathway; GMP from guanine: step 1/1.</text>
</comment>
<dbReference type="FunFam" id="3.40.50.2020:FF:000006">
    <property type="entry name" value="Hypoxanthine phosphoribosyltransferase"/>
    <property type="match status" value="1"/>
</dbReference>
<dbReference type="GO" id="GO:0046100">
    <property type="term" value="P:hypoxanthine metabolic process"/>
    <property type="evidence" value="ECO:0007669"/>
    <property type="project" value="TreeGrafter"/>
</dbReference>
<evidence type="ECO:0000313" key="18">
    <source>
        <dbReference type="EMBL" id="BAP84982.1"/>
    </source>
</evidence>
<comment type="catalytic activity">
    <reaction evidence="14">
        <text>GMP + diphosphate = guanine + 5-phospho-alpha-D-ribose 1-diphosphate</text>
        <dbReference type="Rhea" id="RHEA:25424"/>
        <dbReference type="ChEBI" id="CHEBI:16235"/>
        <dbReference type="ChEBI" id="CHEBI:33019"/>
        <dbReference type="ChEBI" id="CHEBI:58017"/>
        <dbReference type="ChEBI" id="CHEBI:58115"/>
        <dbReference type="EC" id="2.4.2.8"/>
    </reaction>
    <physiologicalReaction direction="right-to-left" evidence="14">
        <dbReference type="Rhea" id="RHEA:25426"/>
    </physiologicalReaction>
</comment>
<reference evidence="18 19" key="1">
    <citation type="submission" date="2014-11" db="EMBL/GenBank/DDBJ databases">
        <title>Complete genome sequence and analysis of Lactobacillus hokkaidonensis LOOC260T.</title>
        <authorList>
            <person name="Tanizawa Y."/>
            <person name="Tohno M."/>
            <person name="Kaminuma E."/>
            <person name="Nakamura Y."/>
            <person name="Arita M."/>
        </authorList>
    </citation>
    <scope>NUCLEOTIDE SEQUENCE [LARGE SCALE GENOMIC DNA]</scope>
    <source>
        <strain evidence="18 19">LOOC260</strain>
    </source>
</reference>
<dbReference type="GO" id="GO:0006178">
    <property type="term" value="P:guanine salvage"/>
    <property type="evidence" value="ECO:0007669"/>
    <property type="project" value="TreeGrafter"/>
</dbReference>
<comment type="catalytic activity">
    <reaction evidence="15">
        <text>IMP + diphosphate = hypoxanthine + 5-phospho-alpha-D-ribose 1-diphosphate</text>
        <dbReference type="Rhea" id="RHEA:17973"/>
        <dbReference type="ChEBI" id="CHEBI:17368"/>
        <dbReference type="ChEBI" id="CHEBI:33019"/>
        <dbReference type="ChEBI" id="CHEBI:58017"/>
        <dbReference type="ChEBI" id="CHEBI:58053"/>
        <dbReference type="EC" id="2.4.2.8"/>
    </reaction>
    <physiologicalReaction direction="right-to-left" evidence="15">
        <dbReference type="Rhea" id="RHEA:17975"/>
    </physiologicalReaction>
</comment>
<organism evidence="18 19">
    <name type="scientific">Paucilactobacillus hokkaidonensis JCM 18461</name>
    <dbReference type="NCBI Taxonomy" id="1291742"/>
    <lineage>
        <taxon>Bacteria</taxon>
        <taxon>Bacillati</taxon>
        <taxon>Bacillota</taxon>
        <taxon>Bacilli</taxon>
        <taxon>Lactobacillales</taxon>
        <taxon>Lactobacillaceae</taxon>
        <taxon>Paucilactobacillus</taxon>
    </lineage>
</organism>
<keyword evidence="9 16" id="KW-0808">Transferase</keyword>
<name>A0A0A1GRN5_9LACO</name>
<dbReference type="Proteomes" id="UP000031620">
    <property type="component" value="Chromosome"/>
</dbReference>
<keyword evidence="12 16" id="KW-0547">Nucleotide-binding</keyword>
<dbReference type="InterPro" id="IPR050408">
    <property type="entry name" value="HGPRT"/>
</dbReference>
<dbReference type="STRING" id="1291742.LOOC260_104080"/>
<evidence type="ECO:0000256" key="14">
    <source>
        <dbReference type="ARBA" id="ARBA00048811"/>
    </source>
</evidence>
<evidence type="ECO:0000256" key="13">
    <source>
        <dbReference type="ARBA" id="ARBA00022842"/>
    </source>
</evidence>
<keyword evidence="11 16" id="KW-0660">Purine salvage</keyword>
<comment type="function">
    <text evidence="2">Purine salvage pathway enzyme that catalyzes the transfer of the ribosyl-5-phosphate group from 5-phospho-alpha-D-ribose 1-diphosphate (PRPP) to the N9 position of the 6-oxopurines hypoxanthine and guanine to form the corresponding ribonucleotides IMP (inosine 5'-monophosphate) and GMP (guanosine 5'-monophosphate), with the release of PPi.</text>
</comment>
<dbReference type="Pfam" id="PF00156">
    <property type="entry name" value="Pribosyltran"/>
    <property type="match status" value="1"/>
</dbReference>
<dbReference type="InterPro" id="IPR029057">
    <property type="entry name" value="PRTase-like"/>
</dbReference>
<dbReference type="EC" id="2.4.2.8" evidence="16"/>
<keyword evidence="13 16" id="KW-0460">Magnesium</keyword>
<evidence type="ECO:0000256" key="1">
    <source>
        <dbReference type="ARBA" id="ARBA00001946"/>
    </source>
</evidence>
<dbReference type="CDD" id="cd06223">
    <property type="entry name" value="PRTases_typeI"/>
    <property type="match status" value="1"/>
</dbReference>
<dbReference type="InterPro" id="IPR000836">
    <property type="entry name" value="PRTase_dom"/>
</dbReference>
<evidence type="ECO:0000256" key="7">
    <source>
        <dbReference type="ARBA" id="ARBA00022490"/>
    </source>
</evidence>
<sequence>MNNDIERVLYSRDDISKAAHRLGQQLTEDYKDKKPVVISVLKGAILFTVDVIKEMDVYAELDFIDVSSYHGGTESSGKIDLLHDLSTEISGRNILIIEDIIDTGRTLKYLIDLLKQRNAAEIKVCTLLDKEDGRLIDVKADYIGFAVPNEFVVGYGLDYKELYRNLPYVGVLKPEVYTDK</sequence>
<dbReference type="SUPFAM" id="SSF53271">
    <property type="entry name" value="PRTase-like"/>
    <property type="match status" value="1"/>
</dbReference>
<evidence type="ECO:0000256" key="10">
    <source>
        <dbReference type="ARBA" id="ARBA00022723"/>
    </source>
</evidence>
<dbReference type="PANTHER" id="PTHR43340">
    <property type="entry name" value="HYPOXANTHINE-GUANINE PHOSPHORIBOSYLTRANSFERASE"/>
    <property type="match status" value="1"/>
</dbReference>
<evidence type="ECO:0000256" key="6">
    <source>
        <dbReference type="ARBA" id="ARBA00008391"/>
    </source>
</evidence>
<evidence type="ECO:0000256" key="4">
    <source>
        <dbReference type="ARBA" id="ARBA00004669"/>
    </source>
</evidence>
<dbReference type="RefSeq" id="WP_041092601.1">
    <property type="nucleotide sequence ID" value="NZ_AP014680.1"/>
</dbReference>
<dbReference type="NCBIfam" id="TIGR01203">
    <property type="entry name" value="HGPRTase"/>
    <property type="match status" value="1"/>
</dbReference>